<evidence type="ECO:0000313" key="2">
    <source>
        <dbReference type="Proteomes" id="UP001232973"/>
    </source>
</evidence>
<comment type="caution">
    <text evidence="1">The sequence shown here is derived from an EMBL/GenBank/DDBJ whole genome shotgun (WGS) entry which is preliminary data.</text>
</comment>
<keyword evidence="2" id="KW-1185">Reference proteome</keyword>
<dbReference type="RefSeq" id="WP_274454983.1">
    <property type="nucleotide sequence ID" value="NZ_CP067097.1"/>
</dbReference>
<reference evidence="1 2" key="1">
    <citation type="submission" date="2023-07" db="EMBL/GenBank/DDBJ databases">
        <title>Genomic Encyclopedia of Type Strains, Phase IV (KMG-IV): sequencing the most valuable type-strain genomes for metagenomic binning, comparative biology and taxonomic classification.</title>
        <authorList>
            <person name="Goeker M."/>
        </authorList>
    </citation>
    <scope>NUCLEOTIDE SEQUENCE [LARGE SCALE GENOMIC DNA]</scope>
    <source>
        <strain evidence="1 2">DSM 4006</strain>
    </source>
</reference>
<evidence type="ECO:0008006" key="3">
    <source>
        <dbReference type="Google" id="ProtNLM"/>
    </source>
</evidence>
<sequence>MNTIHDAFDQIDKINAELFDALVHGDAECVSTLVAMQCEWVSNFPKDQLTSEHRTKLLEISSQIQRQQALIGQALQVSQFFLSQLHRQPSYSALG</sequence>
<proteinExistence type="predicted"/>
<dbReference type="EMBL" id="JAUSTP010000022">
    <property type="protein sequence ID" value="MDQ0190664.1"/>
    <property type="molecule type" value="Genomic_DNA"/>
</dbReference>
<protein>
    <recommendedName>
        <fullName evidence="3">Coat F domain-containing protein</fullName>
    </recommendedName>
</protein>
<gene>
    <name evidence="1" type="ORF">J2S03_002531</name>
</gene>
<dbReference type="Proteomes" id="UP001232973">
    <property type="component" value="Unassembled WGS sequence"/>
</dbReference>
<organism evidence="1 2">
    <name type="scientific">Alicyclobacillus cycloheptanicus</name>
    <dbReference type="NCBI Taxonomy" id="1457"/>
    <lineage>
        <taxon>Bacteria</taxon>
        <taxon>Bacillati</taxon>
        <taxon>Bacillota</taxon>
        <taxon>Bacilli</taxon>
        <taxon>Bacillales</taxon>
        <taxon>Alicyclobacillaceae</taxon>
        <taxon>Alicyclobacillus</taxon>
    </lineage>
</organism>
<evidence type="ECO:0000313" key="1">
    <source>
        <dbReference type="EMBL" id="MDQ0190664.1"/>
    </source>
</evidence>
<name>A0ABT9XK21_9BACL</name>
<accession>A0ABT9XK21</accession>